<dbReference type="InParanoid" id="A0A3B3HZ53"/>
<dbReference type="PANTHER" id="PTHR14383:SF1">
    <property type="entry name" value="PLECKSTRIN HOMOLOGY DOMAIN-CONTAINING FAMILY D MEMBER 1"/>
    <property type="match status" value="1"/>
</dbReference>
<dbReference type="AlphaFoldDB" id="A0A3B3HZ53"/>
<protein>
    <submittedName>
        <fullName evidence="3">Pleckstrin homology and coiled-coil domain containing D1</fullName>
    </submittedName>
</protein>
<dbReference type="GeneTree" id="ENSGT00950000183017"/>
<accession>A0A3B3HZ53</accession>
<feature type="compositionally biased region" description="Acidic residues" evidence="1">
    <location>
        <begin position="277"/>
        <end position="286"/>
    </location>
</feature>
<dbReference type="STRING" id="8090.ENSORLP00000036866"/>
<feature type="region of interest" description="Disordered" evidence="1">
    <location>
        <begin position="275"/>
        <end position="307"/>
    </location>
</feature>
<dbReference type="Gene3D" id="2.30.29.30">
    <property type="entry name" value="Pleckstrin-homology domain (PH domain)/Phosphotyrosine-binding domain (PTB)"/>
    <property type="match status" value="1"/>
</dbReference>
<proteinExistence type="predicted"/>
<dbReference type="InterPro" id="IPR001849">
    <property type="entry name" value="PH_domain"/>
</dbReference>
<name>A0A3B3HZ53_ORYLA</name>
<reference evidence="3" key="2">
    <citation type="submission" date="2025-08" db="UniProtKB">
        <authorList>
            <consortium name="Ensembl"/>
        </authorList>
    </citation>
    <scope>IDENTIFICATION</scope>
    <source>
        <strain evidence="3">Hd-rR</strain>
    </source>
</reference>
<reference evidence="3" key="3">
    <citation type="submission" date="2025-09" db="UniProtKB">
        <authorList>
            <consortium name="Ensembl"/>
        </authorList>
    </citation>
    <scope>IDENTIFICATION</scope>
    <source>
        <strain evidence="3">Hd-rR</strain>
    </source>
</reference>
<dbReference type="InterPro" id="IPR011993">
    <property type="entry name" value="PH-like_dom_sf"/>
</dbReference>
<dbReference type="SUPFAM" id="SSF50729">
    <property type="entry name" value="PH domain-like"/>
    <property type="match status" value="1"/>
</dbReference>
<dbReference type="PROSITE" id="PS50003">
    <property type="entry name" value="PH_DOMAIN"/>
    <property type="match status" value="1"/>
</dbReference>
<sequence>MPPPEGTAGRDSAKWRNSLLSPWSSMEQTDSEVLDISTKVQLHGVLWKRPFGRPSAKWSRRFFIIKDSFLLYYGENEKKSFESNRFFNIHPKGVIPLGGCVVTANEDMGMPFAIVVNLEDFTGAVVLAAESEAEQLQWMEMLQESGKVTWKNAQLGEAMIESLEAQGLQLAKEKQEYLDKLMEETEELSHQRAQREELERLNQVLEEEKMKFEEVVLELKAEQEQIKLDLDGTAQSLTVVEREKEELSSLTVSLQRSIQDLSQEKRRRLELLAEKEKEEEEEEEKEEAAPAAREEKQEERGGGEQLDLLQDLRHIEEQMRILLKEKEQADEKLLDNEQRAEVLQQEREFYSSQARVLQQSLSQLSVDKLQTEAELQAEIESRVELERRLKQAEEALQDLEKGLDCLERSKERDEKMKGDVTQLRKFFEECICAAEIEAKLPAIMKNAVYLHKAAARRIKSCRIQRRASRRHWLKQSKSFAVPGSDDGSMEELRATARRLTSDSSFRESVYKIITRKDAAASKSQE</sequence>
<dbReference type="CDD" id="cd13281">
    <property type="entry name" value="PH_PLEKHD1"/>
    <property type="match status" value="1"/>
</dbReference>
<evidence type="ECO:0000259" key="2">
    <source>
        <dbReference type="PROSITE" id="PS50003"/>
    </source>
</evidence>
<evidence type="ECO:0000313" key="3">
    <source>
        <dbReference type="Ensembl" id="ENSORLP00000036866.1"/>
    </source>
</evidence>
<dbReference type="Bgee" id="ENSORLG00000009965">
    <property type="expression patterns" value="Expressed in ovary and 15 other cell types or tissues"/>
</dbReference>
<evidence type="ECO:0000313" key="4">
    <source>
        <dbReference type="Proteomes" id="UP000001038"/>
    </source>
</evidence>
<reference evidence="3 4" key="1">
    <citation type="journal article" date="2007" name="Nature">
        <title>The medaka draft genome and insights into vertebrate genome evolution.</title>
        <authorList>
            <person name="Kasahara M."/>
            <person name="Naruse K."/>
            <person name="Sasaki S."/>
            <person name="Nakatani Y."/>
            <person name="Qu W."/>
            <person name="Ahsan B."/>
            <person name="Yamada T."/>
            <person name="Nagayasu Y."/>
            <person name="Doi K."/>
            <person name="Kasai Y."/>
            <person name="Jindo T."/>
            <person name="Kobayashi D."/>
            <person name="Shimada A."/>
            <person name="Toyoda A."/>
            <person name="Kuroki Y."/>
            <person name="Fujiyama A."/>
            <person name="Sasaki T."/>
            <person name="Shimizu A."/>
            <person name="Asakawa S."/>
            <person name="Shimizu N."/>
            <person name="Hashimoto S."/>
            <person name="Yang J."/>
            <person name="Lee Y."/>
            <person name="Matsushima K."/>
            <person name="Sugano S."/>
            <person name="Sakaizumi M."/>
            <person name="Narita T."/>
            <person name="Ohishi K."/>
            <person name="Haga S."/>
            <person name="Ohta F."/>
            <person name="Nomoto H."/>
            <person name="Nogata K."/>
            <person name="Morishita T."/>
            <person name="Endo T."/>
            <person name="Shin-I T."/>
            <person name="Takeda H."/>
            <person name="Morishita S."/>
            <person name="Kohara Y."/>
        </authorList>
    </citation>
    <scope>NUCLEOTIDE SEQUENCE [LARGE SCALE GENOMIC DNA]</scope>
    <source>
        <strain evidence="3 4">Hd-rR</strain>
    </source>
</reference>
<evidence type="ECO:0000256" key="1">
    <source>
        <dbReference type="SAM" id="MobiDB-lite"/>
    </source>
</evidence>
<feature type="domain" description="PH" evidence="2">
    <location>
        <begin position="39"/>
        <end position="147"/>
    </location>
</feature>
<dbReference type="Ensembl" id="ENSORLT00000030404.1">
    <property type="protein sequence ID" value="ENSORLP00000036866.1"/>
    <property type="gene ID" value="ENSORLG00000009965.2"/>
</dbReference>
<keyword evidence="4" id="KW-1185">Reference proteome</keyword>
<feature type="compositionally biased region" description="Basic and acidic residues" evidence="1">
    <location>
        <begin position="292"/>
        <end position="302"/>
    </location>
</feature>
<dbReference type="SMART" id="SM00233">
    <property type="entry name" value="PH"/>
    <property type="match status" value="1"/>
</dbReference>
<dbReference type="PANTHER" id="PTHR14383">
    <property type="entry name" value="SWAP-70 RECOMBINASE"/>
    <property type="match status" value="1"/>
</dbReference>
<dbReference type="Pfam" id="PF00169">
    <property type="entry name" value="PH"/>
    <property type="match status" value="1"/>
</dbReference>
<organism evidence="3 4">
    <name type="scientific">Oryzias latipes</name>
    <name type="common">Japanese rice fish</name>
    <name type="synonym">Japanese killifish</name>
    <dbReference type="NCBI Taxonomy" id="8090"/>
    <lineage>
        <taxon>Eukaryota</taxon>
        <taxon>Metazoa</taxon>
        <taxon>Chordata</taxon>
        <taxon>Craniata</taxon>
        <taxon>Vertebrata</taxon>
        <taxon>Euteleostomi</taxon>
        <taxon>Actinopterygii</taxon>
        <taxon>Neopterygii</taxon>
        <taxon>Teleostei</taxon>
        <taxon>Neoteleostei</taxon>
        <taxon>Acanthomorphata</taxon>
        <taxon>Ovalentaria</taxon>
        <taxon>Atherinomorphae</taxon>
        <taxon>Beloniformes</taxon>
        <taxon>Adrianichthyidae</taxon>
        <taxon>Oryziinae</taxon>
        <taxon>Oryzias</taxon>
    </lineage>
</organism>
<dbReference type="Proteomes" id="UP000001038">
    <property type="component" value="Chromosome 22"/>
</dbReference>
<gene>
    <name evidence="3" type="primary">PLEKHD1</name>
    <name evidence="3" type="synonym">slc39a9</name>
</gene>